<organism evidence="2 3">
    <name type="scientific">Striga asiatica</name>
    <name type="common">Asiatic witchweed</name>
    <name type="synonym">Buchnera asiatica</name>
    <dbReference type="NCBI Taxonomy" id="4170"/>
    <lineage>
        <taxon>Eukaryota</taxon>
        <taxon>Viridiplantae</taxon>
        <taxon>Streptophyta</taxon>
        <taxon>Embryophyta</taxon>
        <taxon>Tracheophyta</taxon>
        <taxon>Spermatophyta</taxon>
        <taxon>Magnoliopsida</taxon>
        <taxon>eudicotyledons</taxon>
        <taxon>Gunneridae</taxon>
        <taxon>Pentapetalae</taxon>
        <taxon>asterids</taxon>
        <taxon>lamiids</taxon>
        <taxon>Lamiales</taxon>
        <taxon>Orobanchaceae</taxon>
        <taxon>Buchnereae</taxon>
        <taxon>Striga</taxon>
    </lineage>
</organism>
<dbReference type="EMBL" id="BKCP01005572">
    <property type="protein sequence ID" value="GER39097.1"/>
    <property type="molecule type" value="Genomic_DNA"/>
</dbReference>
<protein>
    <submittedName>
        <fullName evidence="2">Adenine deaminase</fullName>
    </submittedName>
</protein>
<evidence type="ECO:0000313" key="2">
    <source>
        <dbReference type="EMBL" id="GER39097.1"/>
    </source>
</evidence>
<sequence length="127" mass="14237">MAEGTSDLLRPDSDKSISAQLSGICLVDKHESGEVEKNLGTHERSTLIDPASNGSPKQELPRIPMKKRECPTSVKRDMTEITFAQHYYKLARMNYCSDVWISTTIGIPSRAQAFEEKCGKEKGDKKY</sequence>
<evidence type="ECO:0000313" key="3">
    <source>
        <dbReference type="Proteomes" id="UP000325081"/>
    </source>
</evidence>
<dbReference type="Proteomes" id="UP000325081">
    <property type="component" value="Unassembled WGS sequence"/>
</dbReference>
<feature type="region of interest" description="Disordered" evidence="1">
    <location>
        <begin position="37"/>
        <end position="68"/>
    </location>
</feature>
<evidence type="ECO:0000256" key="1">
    <source>
        <dbReference type="SAM" id="MobiDB-lite"/>
    </source>
</evidence>
<name>A0A5A7Q3Z3_STRAF</name>
<comment type="caution">
    <text evidence="2">The sequence shown here is derived from an EMBL/GenBank/DDBJ whole genome shotgun (WGS) entry which is preliminary data.</text>
</comment>
<gene>
    <name evidence="2" type="ORF">STAS_15686</name>
</gene>
<reference evidence="3" key="1">
    <citation type="journal article" date="2019" name="Curr. Biol.">
        <title>Genome Sequence of Striga asiatica Provides Insight into the Evolution of Plant Parasitism.</title>
        <authorList>
            <person name="Yoshida S."/>
            <person name="Kim S."/>
            <person name="Wafula E.K."/>
            <person name="Tanskanen J."/>
            <person name="Kim Y.M."/>
            <person name="Honaas L."/>
            <person name="Yang Z."/>
            <person name="Spallek T."/>
            <person name="Conn C.E."/>
            <person name="Ichihashi Y."/>
            <person name="Cheong K."/>
            <person name="Cui S."/>
            <person name="Der J.P."/>
            <person name="Gundlach H."/>
            <person name="Jiao Y."/>
            <person name="Hori C."/>
            <person name="Ishida J.K."/>
            <person name="Kasahara H."/>
            <person name="Kiba T."/>
            <person name="Kim M.S."/>
            <person name="Koo N."/>
            <person name="Laohavisit A."/>
            <person name="Lee Y.H."/>
            <person name="Lumba S."/>
            <person name="McCourt P."/>
            <person name="Mortimer J.C."/>
            <person name="Mutuku J.M."/>
            <person name="Nomura T."/>
            <person name="Sasaki-Sekimoto Y."/>
            <person name="Seto Y."/>
            <person name="Wang Y."/>
            <person name="Wakatake T."/>
            <person name="Sakakibara H."/>
            <person name="Demura T."/>
            <person name="Yamaguchi S."/>
            <person name="Yoneyama K."/>
            <person name="Manabe R.I."/>
            <person name="Nelson D.C."/>
            <person name="Schulman A.H."/>
            <person name="Timko M.P."/>
            <person name="dePamphilis C.W."/>
            <person name="Choi D."/>
            <person name="Shirasu K."/>
        </authorList>
    </citation>
    <scope>NUCLEOTIDE SEQUENCE [LARGE SCALE GENOMIC DNA]</scope>
    <source>
        <strain evidence="3">cv. UVA1</strain>
    </source>
</reference>
<keyword evidence="3" id="KW-1185">Reference proteome</keyword>
<feature type="compositionally biased region" description="Basic and acidic residues" evidence="1">
    <location>
        <begin position="37"/>
        <end position="46"/>
    </location>
</feature>
<dbReference type="AlphaFoldDB" id="A0A5A7Q3Z3"/>
<accession>A0A5A7Q3Z3</accession>
<proteinExistence type="predicted"/>